<protein>
    <submittedName>
        <fullName evidence="1">Uncharacterized protein</fullName>
    </submittedName>
</protein>
<reference evidence="1 2" key="1">
    <citation type="journal article" date="2019" name="Commun. Biol.">
        <title>The bagworm genome reveals a unique fibroin gene that provides high tensile strength.</title>
        <authorList>
            <person name="Kono N."/>
            <person name="Nakamura H."/>
            <person name="Ohtoshi R."/>
            <person name="Tomita M."/>
            <person name="Numata K."/>
            <person name="Arakawa K."/>
        </authorList>
    </citation>
    <scope>NUCLEOTIDE SEQUENCE [LARGE SCALE GENOMIC DNA]</scope>
</reference>
<evidence type="ECO:0000313" key="2">
    <source>
        <dbReference type="Proteomes" id="UP000299102"/>
    </source>
</evidence>
<dbReference type="AlphaFoldDB" id="A0A4C1ZS18"/>
<evidence type="ECO:0000313" key="1">
    <source>
        <dbReference type="EMBL" id="GBP89779.1"/>
    </source>
</evidence>
<organism evidence="1 2">
    <name type="scientific">Eumeta variegata</name>
    <name type="common">Bagworm moth</name>
    <name type="synonym">Eumeta japonica</name>
    <dbReference type="NCBI Taxonomy" id="151549"/>
    <lineage>
        <taxon>Eukaryota</taxon>
        <taxon>Metazoa</taxon>
        <taxon>Ecdysozoa</taxon>
        <taxon>Arthropoda</taxon>
        <taxon>Hexapoda</taxon>
        <taxon>Insecta</taxon>
        <taxon>Pterygota</taxon>
        <taxon>Neoptera</taxon>
        <taxon>Endopterygota</taxon>
        <taxon>Lepidoptera</taxon>
        <taxon>Glossata</taxon>
        <taxon>Ditrysia</taxon>
        <taxon>Tineoidea</taxon>
        <taxon>Psychidae</taxon>
        <taxon>Oiketicinae</taxon>
        <taxon>Eumeta</taxon>
    </lineage>
</organism>
<gene>
    <name evidence="1" type="ORF">EVAR_69663_1</name>
</gene>
<comment type="caution">
    <text evidence="1">The sequence shown here is derived from an EMBL/GenBank/DDBJ whole genome shotgun (WGS) entry which is preliminary data.</text>
</comment>
<dbReference type="EMBL" id="BGZK01002029">
    <property type="protein sequence ID" value="GBP89779.1"/>
    <property type="molecule type" value="Genomic_DNA"/>
</dbReference>
<name>A0A4C1ZS18_EUMVA</name>
<keyword evidence="2" id="KW-1185">Reference proteome</keyword>
<accession>A0A4C1ZS18</accession>
<dbReference type="OrthoDB" id="7487383at2759"/>
<proteinExistence type="predicted"/>
<sequence>MVTAAHGDSQSQGIKSPISCQHVLSLDRLSMPLVAAGIVWLYDPNIRAVNGRKIVILAEDLNFNIITPITPTHYPNDVNRRPDILDIALMKGVPLELS</sequence>
<dbReference type="Proteomes" id="UP000299102">
    <property type="component" value="Unassembled WGS sequence"/>
</dbReference>